<keyword evidence="4" id="KW-1133">Transmembrane helix</keyword>
<dbReference type="InterPro" id="IPR038591">
    <property type="entry name" value="NolW-like_sf"/>
</dbReference>
<evidence type="ECO:0000256" key="1">
    <source>
        <dbReference type="ARBA" id="ARBA00004370"/>
    </source>
</evidence>
<dbReference type="EMBL" id="UOGJ01000021">
    <property type="protein sequence ID" value="VAX34979.1"/>
    <property type="molecule type" value="Genomic_DNA"/>
</dbReference>
<dbReference type="GO" id="GO:0015627">
    <property type="term" value="C:type II protein secretion system complex"/>
    <property type="evidence" value="ECO:0007669"/>
    <property type="project" value="TreeGrafter"/>
</dbReference>
<dbReference type="PANTHER" id="PTHR30332">
    <property type="entry name" value="PROBABLE GENERAL SECRETION PATHWAY PROTEIN D"/>
    <property type="match status" value="1"/>
</dbReference>
<dbReference type="Gene3D" id="3.30.1370.120">
    <property type="match status" value="1"/>
</dbReference>
<dbReference type="PRINTS" id="PR00811">
    <property type="entry name" value="BCTERIALGSPD"/>
</dbReference>
<evidence type="ECO:0000256" key="3">
    <source>
        <dbReference type="ARBA" id="ARBA00023136"/>
    </source>
</evidence>
<dbReference type="InterPro" id="IPR004846">
    <property type="entry name" value="T2SS/T3SS_dom"/>
</dbReference>
<proteinExistence type="predicted"/>
<feature type="domain" description="Type II/III secretion system secretin-like" evidence="5">
    <location>
        <begin position="418"/>
        <end position="577"/>
    </location>
</feature>
<dbReference type="PANTHER" id="PTHR30332:SF17">
    <property type="entry name" value="TYPE IV PILIATION SYSTEM PROTEIN DR_0774-RELATED"/>
    <property type="match status" value="1"/>
</dbReference>
<protein>
    <submittedName>
        <fullName evidence="7">Uncharacterized protein</fullName>
    </submittedName>
</protein>
<dbReference type="InterPro" id="IPR050810">
    <property type="entry name" value="Bact_Secretion_Sys_Channel"/>
</dbReference>
<dbReference type="GO" id="GO:0016020">
    <property type="term" value="C:membrane"/>
    <property type="evidence" value="ECO:0007669"/>
    <property type="project" value="UniProtKB-SubCell"/>
</dbReference>
<gene>
    <name evidence="7" type="ORF">MNBD_UNCLBAC01-2135</name>
</gene>
<evidence type="ECO:0000259" key="6">
    <source>
        <dbReference type="Pfam" id="PF03958"/>
    </source>
</evidence>
<dbReference type="InterPro" id="IPR001775">
    <property type="entry name" value="GspD/PilQ"/>
</dbReference>
<evidence type="ECO:0000313" key="7">
    <source>
        <dbReference type="EMBL" id="VAX34979.1"/>
    </source>
</evidence>
<reference evidence="7" key="1">
    <citation type="submission" date="2018-06" db="EMBL/GenBank/DDBJ databases">
        <authorList>
            <person name="Zhirakovskaya E."/>
        </authorList>
    </citation>
    <scope>NUCLEOTIDE SEQUENCE</scope>
</reference>
<evidence type="ECO:0000256" key="2">
    <source>
        <dbReference type="ARBA" id="ARBA00022729"/>
    </source>
</evidence>
<evidence type="ECO:0000259" key="5">
    <source>
        <dbReference type="Pfam" id="PF00263"/>
    </source>
</evidence>
<dbReference type="GO" id="GO:0009306">
    <property type="term" value="P:protein secretion"/>
    <property type="evidence" value="ECO:0007669"/>
    <property type="project" value="InterPro"/>
</dbReference>
<sequence>MKLVIKNIFSVNIIFVFGFIFTFNLGVVSADSEKIESIKKLADRIAKNIDAFEIDSDPMLEYEAVDENLGYVTKTTNSYEENISETLDDNEIDISLSVETDHETDTVLSIEADNAVGESVFVEADNEIDTSLFTEERMTGKWSQEIREQKIEDITGGLSISESYLDAKSITLPKNVEKKEKKEEEVKPILTDEQIIRSLIKPQYKDKKIDLNFDEVQLSDIFMTLGASADINVFVDPAFRNLELDIHLKQVSLEEAFMLMANAYDLGFKRVADSLYVSSIDKIKSQNMVAKVIKLRNIRAQDAEELIEDLIGTVNLNEELNSLIVMGDPSEVVEVQRVIALLDQAQPQVLLEAKIIEMNKDALKDLGIDWSDQIISNYQESGRPVGKGTGVEDAARSVLEITKFQRSALQFSSAIKMLESQNKARVLSNPRIATINDKEAEIFIGDEIPYTITNVTGGVATTDVRFVKPGIRLKITPSIIEKDFVVIKVEPEVSFIFAFRGPNDEFPHVKTREATAYVRVRNQQPFILGGLLNQEDKENLFKVPMIGDIPLLGNLFSYEKRTVVDTELIITITPTIVSED</sequence>
<dbReference type="Pfam" id="PF03958">
    <property type="entry name" value="Secretin_N"/>
    <property type="match status" value="1"/>
</dbReference>
<feature type="transmembrane region" description="Helical" evidence="4">
    <location>
        <begin position="7"/>
        <end position="27"/>
    </location>
</feature>
<evidence type="ECO:0000256" key="4">
    <source>
        <dbReference type="SAM" id="Phobius"/>
    </source>
</evidence>
<name>A0A3B1CYT5_9ZZZZ</name>
<dbReference type="Pfam" id="PF00263">
    <property type="entry name" value="Secretin"/>
    <property type="match status" value="1"/>
</dbReference>
<feature type="domain" description="NolW-like" evidence="6">
    <location>
        <begin position="291"/>
        <end position="348"/>
    </location>
</feature>
<dbReference type="InterPro" id="IPR005644">
    <property type="entry name" value="NolW-like"/>
</dbReference>
<organism evidence="7">
    <name type="scientific">hydrothermal vent metagenome</name>
    <dbReference type="NCBI Taxonomy" id="652676"/>
    <lineage>
        <taxon>unclassified sequences</taxon>
        <taxon>metagenomes</taxon>
        <taxon>ecological metagenomes</taxon>
    </lineage>
</organism>
<dbReference type="AlphaFoldDB" id="A0A3B1CYT5"/>
<keyword evidence="3 4" id="KW-0472">Membrane</keyword>
<accession>A0A3B1CYT5</accession>
<keyword evidence="4" id="KW-0812">Transmembrane</keyword>
<keyword evidence="2" id="KW-0732">Signal</keyword>
<comment type="subcellular location">
    <subcellularLocation>
        <location evidence="1">Membrane</location>
    </subcellularLocation>
</comment>